<feature type="repeat" description="Cys-rich GLG1" evidence="8">
    <location>
        <begin position="245"/>
        <end position="304"/>
    </location>
</feature>
<gene>
    <name evidence="9" type="ORF">BLA29_000876</name>
</gene>
<keyword evidence="3" id="KW-0732">Signal</keyword>
<feature type="repeat" description="Cys-rich GLG1" evidence="8">
    <location>
        <begin position="314"/>
        <end position="376"/>
    </location>
</feature>
<dbReference type="Pfam" id="PF00839">
    <property type="entry name" value="Cys_rich_FGFR"/>
    <property type="match status" value="9"/>
</dbReference>
<evidence type="ECO:0000256" key="8">
    <source>
        <dbReference type="PROSITE-ProRule" id="PRU00622"/>
    </source>
</evidence>
<keyword evidence="5" id="KW-1133">Transmembrane helix</keyword>
<evidence type="ECO:0000313" key="10">
    <source>
        <dbReference type="Proteomes" id="UP000194236"/>
    </source>
</evidence>
<dbReference type="GO" id="GO:0000139">
    <property type="term" value="C:Golgi membrane"/>
    <property type="evidence" value="ECO:0007669"/>
    <property type="project" value="InterPro"/>
</dbReference>
<dbReference type="Proteomes" id="UP000194236">
    <property type="component" value="Unassembled WGS sequence"/>
</dbReference>
<proteinExistence type="predicted"/>
<dbReference type="PANTHER" id="PTHR11884:SF1">
    <property type="entry name" value="GOLGI APPARATUS PROTEIN 1"/>
    <property type="match status" value="1"/>
</dbReference>
<keyword evidence="10" id="KW-1185">Reference proteome</keyword>
<dbReference type="InterPro" id="IPR039728">
    <property type="entry name" value="GLG1"/>
</dbReference>
<organism evidence="9 10">
    <name type="scientific">Euroglyphus maynei</name>
    <name type="common">Mayne's house dust mite</name>
    <dbReference type="NCBI Taxonomy" id="6958"/>
    <lineage>
        <taxon>Eukaryota</taxon>
        <taxon>Metazoa</taxon>
        <taxon>Ecdysozoa</taxon>
        <taxon>Arthropoda</taxon>
        <taxon>Chelicerata</taxon>
        <taxon>Arachnida</taxon>
        <taxon>Acari</taxon>
        <taxon>Acariformes</taxon>
        <taxon>Sarcoptiformes</taxon>
        <taxon>Astigmata</taxon>
        <taxon>Psoroptidia</taxon>
        <taxon>Analgoidea</taxon>
        <taxon>Pyroglyphidae</taxon>
        <taxon>Pyroglyphinae</taxon>
        <taxon>Euroglyphus</taxon>
    </lineage>
</organism>
<name>A0A1Y3AS34_EURMA</name>
<accession>A0A1Y3AS34</accession>
<comment type="subcellular location">
    <subcellularLocation>
        <location evidence="1">Membrane</location>
        <topology evidence="1">Single-pass type I membrane protein</topology>
    </subcellularLocation>
</comment>
<dbReference type="InterPro" id="IPR017873">
    <property type="entry name" value="Cys-rich_GLG1_repeat_euk"/>
</dbReference>
<feature type="repeat" description="Cys-rich GLG1" evidence="8">
    <location>
        <begin position="118"/>
        <end position="178"/>
    </location>
</feature>
<evidence type="ECO:0000256" key="7">
    <source>
        <dbReference type="ARBA" id="ARBA00023180"/>
    </source>
</evidence>
<protein>
    <submittedName>
        <fullName evidence="9">Golgi apparatus protein 1-like protein</fullName>
    </submittedName>
</protein>
<feature type="non-terminal residue" evidence="9">
    <location>
        <position position="649"/>
    </location>
</feature>
<evidence type="ECO:0000256" key="5">
    <source>
        <dbReference type="ARBA" id="ARBA00022989"/>
    </source>
</evidence>
<dbReference type="EMBL" id="MUJZ01066458">
    <property type="protein sequence ID" value="OTF70266.1"/>
    <property type="molecule type" value="Genomic_DNA"/>
</dbReference>
<keyword evidence="7" id="KW-0325">Glycoprotein</keyword>
<dbReference type="PROSITE" id="PS51289">
    <property type="entry name" value="GLG1_C_RICH"/>
    <property type="match status" value="4"/>
</dbReference>
<evidence type="ECO:0000313" key="9">
    <source>
        <dbReference type="EMBL" id="OTF70266.1"/>
    </source>
</evidence>
<dbReference type="GO" id="GO:0017134">
    <property type="term" value="F:fibroblast growth factor binding"/>
    <property type="evidence" value="ECO:0007669"/>
    <property type="project" value="TreeGrafter"/>
</dbReference>
<comment type="caution">
    <text evidence="9">The sequence shown here is derived from an EMBL/GenBank/DDBJ whole genome shotgun (WGS) entry which is preliminary data.</text>
</comment>
<keyword evidence="6" id="KW-0472">Membrane</keyword>
<evidence type="ECO:0000256" key="4">
    <source>
        <dbReference type="ARBA" id="ARBA00022737"/>
    </source>
</evidence>
<dbReference type="AlphaFoldDB" id="A0A1Y3AS34"/>
<feature type="repeat" description="Cys-rich GLG1" evidence="8">
    <location>
        <begin position="597"/>
        <end position="649"/>
    </location>
</feature>
<evidence type="ECO:0000256" key="1">
    <source>
        <dbReference type="ARBA" id="ARBA00004479"/>
    </source>
</evidence>
<sequence length="649" mass="75560">MEMTKLDHFTDITKTVCKSLLKQNHDCLDAANEDTTSPGANILSCLIERIEPDTEDYCKLFLQQMELIIFSDYRLINKFTKACEDRIVDLKCGRLDWQSSSAHSQTNTIHCLQKHIDRLPEQCQNEILRISELQSNDFHLDKPLYFACREDRERFCKTIESGNGRVYKCLMANVDEPDLSEECKDKLMQREQLIARDYKVSKSLAEACRHDIRIHECRENVKGRKEVRLSQILLCLENVHSKGLPLLSECQAEMLLHRRFLFENYQLTPDLVEACQNDIQQLCSNVEFGAKILHCLMKYAKAKRRRGDAHVRKKISANCQREVEQLLKEVNFAEDWRVDPVLQEACQTTVDNLCKHIRPGNGRILICLAEHIDSPGMAEECRESLNQMQYFVARNFELDSEIYEACHPDAVKYCHARRNWHQDLNGMDPERGPTVMACLYRYVYHIHHDKDEKQPIRIGKQCVHHIKRVMKQRASSVELLPFIEAPCMQDLAKFCSSVQVFDKGYEMSCLQENYQQLEPQCRNAIGNFTVAQSSNFELNYPLLKSCLSIVRELCSSEYMNDNDDNIDNDSSLTHRSTSNNNKVIECLIRHKNHHQVKSNQQCHVAIEHFQIINGKDFRFDQKFKQACKTDIKNNCDNLRTKYDVVNCLS</sequence>
<dbReference type="PANTHER" id="PTHR11884">
    <property type="entry name" value="SELECTIN LIGAND RELATED"/>
    <property type="match status" value="1"/>
</dbReference>
<keyword evidence="2" id="KW-0812">Transmembrane</keyword>
<keyword evidence="4" id="KW-0677">Repeat</keyword>
<evidence type="ECO:0000256" key="3">
    <source>
        <dbReference type="ARBA" id="ARBA00022729"/>
    </source>
</evidence>
<dbReference type="OrthoDB" id="2015434at2759"/>
<evidence type="ECO:0000256" key="2">
    <source>
        <dbReference type="ARBA" id="ARBA00022692"/>
    </source>
</evidence>
<reference evidence="9 10" key="1">
    <citation type="submission" date="2017-03" db="EMBL/GenBank/DDBJ databases">
        <title>Genome Survey of Euroglyphus maynei.</title>
        <authorList>
            <person name="Arlian L.G."/>
            <person name="Morgan M.S."/>
            <person name="Rider S.D."/>
        </authorList>
    </citation>
    <scope>NUCLEOTIDE SEQUENCE [LARGE SCALE GENOMIC DNA]</scope>
    <source>
        <strain evidence="9">Arlian Lab</strain>
        <tissue evidence="9">Whole body</tissue>
    </source>
</reference>
<evidence type="ECO:0000256" key="6">
    <source>
        <dbReference type="ARBA" id="ARBA00023136"/>
    </source>
</evidence>
<dbReference type="InterPro" id="IPR001893">
    <property type="entry name" value="Cys-rich_GLG1_repeat"/>
</dbReference>